<dbReference type="PANTHER" id="PTHR47062:SF1">
    <property type="entry name" value="SMALL HEAT SHOCK PROTEIN IBPA"/>
    <property type="match status" value="1"/>
</dbReference>
<organism evidence="6 7">
    <name type="scientific">Phenylobacterium zucineum (strain HLK1)</name>
    <dbReference type="NCBI Taxonomy" id="450851"/>
    <lineage>
        <taxon>Bacteria</taxon>
        <taxon>Pseudomonadati</taxon>
        <taxon>Pseudomonadota</taxon>
        <taxon>Alphaproteobacteria</taxon>
        <taxon>Caulobacterales</taxon>
        <taxon>Caulobacteraceae</taxon>
        <taxon>Phenylobacterium</taxon>
    </lineage>
</organism>
<dbReference type="SUPFAM" id="SSF49764">
    <property type="entry name" value="HSP20-like chaperones"/>
    <property type="match status" value="1"/>
</dbReference>
<dbReference type="PROSITE" id="PS01031">
    <property type="entry name" value="SHSP"/>
    <property type="match status" value="1"/>
</dbReference>
<proteinExistence type="inferred from homology"/>
<evidence type="ECO:0000313" key="7">
    <source>
        <dbReference type="Proteomes" id="UP000001868"/>
    </source>
</evidence>
<dbReference type="PANTHER" id="PTHR47062">
    <property type="match status" value="1"/>
</dbReference>
<evidence type="ECO:0000256" key="1">
    <source>
        <dbReference type="ARBA" id="ARBA00023016"/>
    </source>
</evidence>
<comment type="similarity">
    <text evidence="2 3">Belongs to the small heat shock protein (HSP20) family.</text>
</comment>
<dbReference type="Pfam" id="PF00011">
    <property type="entry name" value="HSP20"/>
    <property type="match status" value="1"/>
</dbReference>
<keyword evidence="1 6" id="KW-0346">Stress response</keyword>
<sequence length="177" mass="19548">MKALNLSPLYGSMVGAERLIGALENAMRMPDEASYPPYDIEKLADDQYRISFAVAGFSPDELELVAEPNQLTISGRKARSDEPRHYLHRGIATRAFDRRFELADYVVVSRATYDNGMLNVELKRELPEAVRPRRIGIRTPEVVSNTRAQPSGAAAAPGAPANDAALEKPKRARRKAA</sequence>
<gene>
    <name evidence="6" type="ordered locus">PHZ_p0082</name>
</gene>
<dbReference type="RefSeq" id="WP_012520325.1">
    <property type="nucleotide sequence ID" value="NC_011143.1"/>
</dbReference>
<feature type="region of interest" description="Disordered" evidence="4">
    <location>
        <begin position="140"/>
        <end position="177"/>
    </location>
</feature>
<dbReference type="InterPro" id="IPR008978">
    <property type="entry name" value="HSP20-like_chaperone"/>
</dbReference>
<keyword evidence="7" id="KW-1185">Reference proteome</keyword>
<keyword evidence="6" id="KW-0614">Plasmid</keyword>
<accession>B4RI50</accession>
<evidence type="ECO:0000256" key="4">
    <source>
        <dbReference type="SAM" id="MobiDB-lite"/>
    </source>
</evidence>
<dbReference type="EMBL" id="CP000748">
    <property type="protein sequence ID" value="ACG80025.1"/>
    <property type="molecule type" value="Genomic_DNA"/>
</dbReference>
<evidence type="ECO:0000256" key="2">
    <source>
        <dbReference type="PROSITE-ProRule" id="PRU00285"/>
    </source>
</evidence>
<dbReference type="AlphaFoldDB" id="B4RI50"/>
<dbReference type="Gene3D" id="2.60.40.790">
    <property type="match status" value="1"/>
</dbReference>
<dbReference type="KEGG" id="pzu:PHZ_p0082"/>
<feature type="domain" description="SHSP" evidence="5">
    <location>
        <begin position="29"/>
        <end position="140"/>
    </location>
</feature>
<reference evidence="6 7" key="1">
    <citation type="journal article" date="2008" name="BMC Genomics">
        <title>Complete genome of Phenylobacterium zucineum - a novel facultative intracellular bacterium isolated from human erythroleukemia cell line K562.</title>
        <authorList>
            <person name="Luo Y."/>
            <person name="Xu X."/>
            <person name="Ding Z."/>
            <person name="Liu Z."/>
            <person name="Zhang B."/>
            <person name="Yan Z."/>
            <person name="Sun J."/>
            <person name="Hu S."/>
            <person name="Hu X."/>
        </authorList>
    </citation>
    <scope>NUCLEOTIDE SEQUENCE [LARGE SCALE GENOMIC DNA]</scope>
    <source>
        <strain evidence="7">HLK1</strain>
        <plasmid evidence="7">Plasmid pHLK1</plasmid>
    </source>
</reference>
<dbReference type="InterPro" id="IPR002068">
    <property type="entry name" value="A-crystallin/Hsp20_dom"/>
</dbReference>
<feature type="compositionally biased region" description="Low complexity" evidence="4">
    <location>
        <begin position="148"/>
        <end position="164"/>
    </location>
</feature>
<evidence type="ECO:0000313" key="6">
    <source>
        <dbReference type="EMBL" id="ACG80025.1"/>
    </source>
</evidence>
<dbReference type="InterPro" id="IPR037913">
    <property type="entry name" value="ACD_IbpA/B"/>
</dbReference>
<dbReference type="HOGENOM" id="CLU_046737_4_1_5"/>
<evidence type="ECO:0000259" key="5">
    <source>
        <dbReference type="PROSITE" id="PS01031"/>
    </source>
</evidence>
<dbReference type="CDD" id="cd06470">
    <property type="entry name" value="ACD_IbpA-B_like"/>
    <property type="match status" value="1"/>
</dbReference>
<evidence type="ECO:0000256" key="3">
    <source>
        <dbReference type="RuleBase" id="RU003616"/>
    </source>
</evidence>
<geneLocation type="plasmid" evidence="7">
    <name>pHLK1</name>
</geneLocation>
<dbReference type="eggNOG" id="COG0071">
    <property type="taxonomic scope" value="Bacteria"/>
</dbReference>
<dbReference type="Proteomes" id="UP000001868">
    <property type="component" value="Plasmid pHLK1"/>
</dbReference>
<dbReference type="OrthoDB" id="9810618at2"/>
<protein>
    <submittedName>
        <fullName evidence="6">Heat shock protein Hsp20</fullName>
    </submittedName>
</protein>
<name>B4RI50_PHEZH</name>